<dbReference type="AlphaFoldDB" id="A0A1U9KK39"/>
<keyword evidence="2" id="KW-1185">Reference proteome</keyword>
<dbReference type="eggNOG" id="COG1887">
    <property type="taxonomic scope" value="Bacteria"/>
</dbReference>
<organism evidence="1 2">
    <name type="scientific">Acetobacter aceti</name>
    <dbReference type="NCBI Taxonomy" id="435"/>
    <lineage>
        <taxon>Bacteria</taxon>
        <taxon>Pseudomonadati</taxon>
        <taxon>Pseudomonadota</taxon>
        <taxon>Alphaproteobacteria</taxon>
        <taxon>Acetobacterales</taxon>
        <taxon>Acetobacteraceae</taxon>
        <taxon>Acetobacter</taxon>
        <taxon>Acetobacter subgen. Acetobacter</taxon>
    </lineage>
</organism>
<accession>A0A1U9KK39</accession>
<dbReference type="OrthoDB" id="8437129at2"/>
<dbReference type="InterPro" id="IPR043148">
    <property type="entry name" value="TagF_C"/>
</dbReference>
<dbReference type="Gene3D" id="3.40.50.12580">
    <property type="match status" value="1"/>
</dbReference>
<protein>
    <recommendedName>
        <fullName evidence="3">Glycerophosphotransferase</fullName>
    </recommendedName>
</protein>
<dbReference type="RefSeq" id="WP_077814156.1">
    <property type="nucleotide sequence ID" value="NZ_CP014692.1"/>
</dbReference>
<dbReference type="EMBL" id="CP014692">
    <property type="protein sequence ID" value="AQS86153.1"/>
    <property type="molecule type" value="Genomic_DNA"/>
</dbReference>
<dbReference type="Proteomes" id="UP000188937">
    <property type="component" value="Chromosome"/>
</dbReference>
<dbReference type="SUPFAM" id="SSF53756">
    <property type="entry name" value="UDP-Glycosyltransferase/glycogen phosphorylase"/>
    <property type="match status" value="1"/>
</dbReference>
<evidence type="ECO:0000313" key="2">
    <source>
        <dbReference type="Proteomes" id="UP000188937"/>
    </source>
</evidence>
<proteinExistence type="predicted"/>
<name>A0A1U9KK39_ACEAC</name>
<dbReference type="STRING" id="435.A0U92_16880"/>
<reference evidence="1 2" key="1">
    <citation type="submission" date="2016-03" db="EMBL/GenBank/DDBJ databases">
        <title>Acetic acid bacteria sequencing.</title>
        <authorList>
            <person name="Brandt J."/>
            <person name="Jakob F."/>
            <person name="Vogel R.F."/>
        </authorList>
    </citation>
    <scope>NUCLEOTIDE SEQUENCE [LARGE SCALE GENOMIC DNA]</scope>
    <source>
        <strain evidence="1 2">TMW2.1153</strain>
    </source>
</reference>
<evidence type="ECO:0000313" key="1">
    <source>
        <dbReference type="EMBL" id="AQS86153.1"/>
    </source>
</evidence>
<sequence length="377" mass="43320">MLKVVLPFIAQPHQTLHSLPIGLEMAARSPDVEVHVTCMTESHLDYARSLAAFYPESRISYELLRMPSLLRRRIEEKGPGPLEKLAVLGLNRSYFSQFDGIVVPERTSLYLKRMGVRKPRLAWTRHGAGDRAIGFAKDARLFDFIVLSGKKIEKRLLQQGAITPGRYHRGTYAKFDIVQRMNHAARPLFNNARPIVLYNPHFSSRLSSWETFGERILTFFAQQDRYNLIFAPHIRLFDRDREAGEALRQRFSGCENLLIDPGSTRSVDMTYTMAADLYLGDVSSQVAEFMIRPRPCIFLNAHNAHWENDNNYSFWQLGEVMDTLENLADTLDNAFLIHPQFRDRQTAYFSETFELPDNRPTAPAAADAMVDYLRRCA</sequence>
<evidence type="ECO:0008006" key="3">
    <source>
        <dbReference type="Google" id="ProtNLM"/>
    </source>
</evidence>
<dbReference type="KEGG" id="aace:A0U92_16880"/>
<gene>
    <name evidence="1" type="ORF">A0U92_16880</name>
</gene>